<evidence type="ECO:0000313" key="3">
    <source>
        <dbReference type="Proteomes" id="UP000799771"/>
    </source>
</evidence>
<dbReference type="OrthoDB" id="5237464at2759"/>
<feature type="transmembrane region" description="Helical" evidence="1">
    <location>
        <begin position="162"/>
        <end position="182"/>
    </location>
</feature>
<dbReference type="Proteomes" id="UP000799771">
    <property type="component" value="Unassembled WGS sequence"/>
</dbReference>
<keyword evidence="1" id="KW-0812">Transmembrane</keyword>
<keyword evidence="1" id="KW-0472">Membrane</keyword>
<dbReference type="GeneID" id="54413637"/>
<protein>
    <submittedName>
        <fullName evidence="2">Uncharacterized protein</fullName>
    </submittedName>
</protein>
<gene>
    <name evidence="2" type="ORF">P153DRAFT_44724</name>
</gene>
<dbReference type="EMBL" id="ML977509">
    <property type="protein sequence ID" value="KAF2127952.1"/>
    <property type="molecule type" value="Genomic_DNA"/>
</dbReference>
<keyword evidence="3" id="KW-1185">Reference proteome</keyword>
<sequence>MVHAAYRLSDSCGGDYGLYSSSDGNGDAVTVHLSLGAIARDVASLAATIAGLASGVERAAVRGSAVTRDVTWDVALHGLSLAVASEMVWSAALVASGRAGASSESAPEAAEAATRSTGSASHSWVRAVAGKMTVEATAVAASAGASSAQAQSRAVGLYVSEALAVVALLGCPLVSLLFLSGVRDSPSKHRS</sequence>
<organism evidence="2 3">
    <name type="scientific">Dothidotthia symphoricarpi CBS 119687</name>
    <dbReference type="NCBI Taxonomy" id="1392245"/>
    <lineage>
        <taxon>Eukaryota</taxon>
        <taxon>Fungi</taxon>
        <taxon>Dikarya</taxon>
        <taxon>Ascomycota</taxon>
        <taxon>Pezizomycotina</taxon>
        <taxon>Dothideomycetes</taxon>
        <taxon>Pleosporomycetidae</taxon>
        <taxon>Pleosporales</taxon>
        <taxon>Dothidotthiaceae</taxon>
        <taxon>Dothidotthia</taxon>
    </lineage>
</organism>
<reference evidence="2" key="1">
    <citation type="journal article" date="2020" name="Stud. Mycol.">
        <title>101 Dothideomycetes genomes: a test case for predicting lifestyles and emergence of pathogens.</title>
        <authorList>
            <person name="Haridas S."/>
            <person name="Albert R."/>
            <person name="Binder M."/>
            <person name="Bloem J."/>
            <person name="Labutti K."/>
            <person name="Salamov A."/>
            <person name="Andreopoulos B."/>
            <person name="Baker S."/>
            <person name="Barry K."/>
            <person name="Bills G."/>
            <person name="Bluhm B."/>
            <person name="Cannon C."/>
            <person name="Castanera R."/>
            <person name="Culley D."/>
            <person name="Daum C."/>
            <person name="Ezra D."/>
            <person name="Gonzalez J."/>
            <person name="Henrissat B."/>
            <person name="Kuo A."/>
            <person name="Liang C."/>
            <person name="Lipzen A."/>
            <person name="Lutzoni F."/>
            <person name="Magnuson J."/>
            <person name="Mondo S."/>
            <person name="Nolan M."/>
            <person name="Ohm R."/>
            <person name="Pangilinan J."/>
            <person name="Park H.-J."/>
            <person name="Ramirez L."/>
            <person name="Alfaro M."/>
            <person name="Sun H."/>
            <person name="Tritt A."/>
            <person name="Yoshinaga Y."/>
            <person name="Zwiers L.-H."/>
            <person name="Turgeon B."/>
            <person name="Goodwin S."/>
            <person name="Spatafora J."/>
            <person name="Crous P."/>
            <person name="Grigoriev I."/>
        </authorList>
    </citation>
    <scope>NUCLEOTIDE SEQUENCE</scope>
    <source>
        <strain evidence="2">CBS 119687</strain>
    </source>
</reference>
<dbReference type="RefSeq" id="XP_033522341.1">
    <property type="nucleotide sequence ID" value="XM_033673205.1"/>
</dbReference>
<evidence type="ECO:0000313" key="2">
    <source>
        <dbReference type="EMBL" id="KAF2127952.1"/>
    </source>
</evidence>
<proteinExistence type="predicted"/>
<keyword evidence="1" id="KW-1133">Transmembrane helix</keyword>
<dbReference type="AlphaFoldDB" id="A0A6A6A7J7"/>
<evidence type="ECO:0000256" key="1">
    <source>
        <dbReference type="SAM" id="Phobius"/>
    </source>
</evidence>
<name>A0A6A6A7J7_9PLEO</name>
<accession>A0A6A6A7J7</accession>